<reference evidence="1" key="1">
    <citation type="submission" date="2020-05" db="EMBL/GenBank/DDBJ databases">
        <title>Large-scale comparative analyses of tick genomes elucidate their genetic diversity and vector capacities.</title>
        <authorList>
            <person name="Jia N."/>
            <person name="Wang J."/>
            <person name="Shi W."/>
            <person name="Du L."/>
            <person name="Sun Y."/>
            <person name="Zhan W."/>
            <person name="Jiang J."/>
            <person name="Wang Q."/>
            <person name="Zhang B."/>
            <person name="Ji P."/>
            <person name="Sakyi L.B."/>
            <person name="Cui X."/>
            <person name="Yuan T."/>
            <person name="Jiang B."/>
            <person name="Yang W."/>
            <person name="Lam T.T.-Y."/>
            <person name="Chang Q."/>
            <person name="Ding S."/>
            <person name="Wang X."/>
            <person name="Zhu J."/>
            <person name="Ruan X."/>
            <person name="Zhao L."/>
            <person name="Wei J."/>
            <person name="Que T."/>
            <person name="Du C."/>
            <person name="Cheng J."/>
            <person name="Dai P."/>
            <person name="Han X."/>
            <person name="Huang E."/>
            <person name="Gao Y."/>
            <person name="Liu J."/>
            <person name="Shao H."/>
            <person name="Ye R."/>
            <person name="Li L."/>
            <person name="Wei W."/>
            <person name="Wang X."/>
            <person name="Wang C."/>
            <person name="Yang T."/>
            <person name="Huo Q."/>
            <person name="Li W."/>
            <person name="Guo W."/>
            <person name="Chen H."/>
            <person name="Zhou L."/>
            <person name="Ni X."/>
            <person name="Tian J."/>
            <person name="Zhou Y."/>
            <person name="Sheng Y."/>
            <person name="Liu T."/>
            <person name="Pan Y."/>
            <person name="Xia L."/>
            <person name="Li J."/>
            <person name="Zhao F."/>
            <person name="Cao W."/>
        </authorList>
    </citation>
    <scope>NUCLEOTIDE SEQUENCE</scope>
    <source>
        <strain evidence="1">Hyas-2018</strain>
    </source>
</reference>
<gene>
    <name evidence="1" type="ORF">HPB50_007692</name>
</gene>
<dbReference type="Proteomes" id="UP000821845">
    <property type="component" value="Chromosome 1"/>
</dbReference>
<proteinExistence type="predicted"/>
<evidence type="ECO:0000313" key="2">
    <source>
        <dbReference type="Proteomes" id="UP000821845"/>
    </source>
</evidence>
<name>A0ACB7TGV4_HYAAI</name>
<protein>
    <submittedName>
        <fullName evidence="1">Uncharacterized protein</fullName>
    </submittedName>
</protein>
<organism evidence="1 2">
    <name type="scientific">Hyalomma asiaticum</name>
    <name type="common">Tick</name>
    <dbReference type="NCBI Taxonomy" id="266040"/>
    <lineage>
        <taxon>Eukaryota</taxon>
        <taxon>Metazoa</taxon>
        <taxon>Ecdysozoa</taxon>
        <taxon>Arthropoda</taxon>
        <taxon>Chelicerata</taxon>
        <taxon>Arachnida</taxon>
        <taxon>Acari</taxon>
        <taxon>Parasitiformes</taxon>
        <taxon>Ixodida</taxon>
        <taxon>Ixodoidea</taxon>
        <taxon>Ixodidae</taxon>
        <taxon>Hyalomminae</taxon>
        <taxon>Hyalomma</taxon>
    </lineage>
</organism>
<sequence>MVPRAEQYTEAHGWQNFSKGASATEKPKTTFKQPIQNGDVQPPAGTKRQPEKYCCLCSRSGHSTETCRVSNSNKGDTRKSCQVCGKPGHPTWKCWKRGTPNLSAPLKESAASCIEDGFVELKNGEKVPVVKAGLTERSTKTIDRLPVVTGLVGGKEVASSETRAAIPS</sequence>
<accession>A0ACB7TGV4</accession>
<comment type="caution">
    <text evidence="1">The sequence shown here is derived from an EMBL/GenBank/DDBJ whole genome shotgun (WGS) entry which is preliminary data.</text>
</comment>
<keyword evidence="2" id="KW-1185">Reference proteome</keyword>
<evidence type="ECO:0000313" key="1">
    <source>
        <dbReference type="EMBL" id="KAH6945259.1"/>
    </source>
</evidence>
<dbReference type="EMBL" id="CM023481">
    <property type="protein sequence ID" value="KAH6945259.1"/>
    <property type="molecule type" value="Genomic_DNA"/>
</dbReference>